<dbReference type="EMBL" id="JAUSYP010000001">
    <property type="protein sequence ID" value="MDQ0750172.1"/>
    <property type="molecule type" value="Genomic_DNA"/>
</dbReference>
<feature type="domain" description="SpoVT-AbrB" evidence="2">
    <location>
        <begin position="15"/>
        <end position="61"/>
    </location>
</feature>
<protein>
    <submittedName>
        <fullName evidence="3">Bifunctional DNA-binding transcriptional regulator/antitoxin component of YhaV-PrlF toxin-antitoxin module</fullName>
    </submittedName>
</protein>
<evidence type="ECO:0000259" key="2">
    <source>
        <dbReference type="PROSITE" id="PS51740"/>
    </source>
</evidence>
<evidence type="ECO:0000313" key="3">
    <source>
        <dbReference type="EMBL" id="MDQ0750172.1"/>
    </source>
</evidence>
<comment type="caution">
    <text evidence="3">The sequence shown here is derived from an EMBL/GenBank/DDBJ whole genome shotgun (WGS) entry which is preliminary data.</text>
</comment>
<evidence type="ECO:0000313" key="4">
    <source>
        <dbReference type="Proteomes" id="UP001232755"/>
    </source>
</evidence>
<dbReference type="GO" id="GO:0003677">
    <property type="term" value="F:DNA binding"/>
    <property type="evidence" value="ECO:0007669"/>
    <property type="project" value="UniProtKB-KW"/>
</dbReference>
<evidence type="ECO:0000256" key="1">
    <source>
        <dbReference type="PROSITE-ProRule" id="PRU01076"/>
    </source>
</evidence>
<sequence length="72" mass="7660">MLPGDWQTAIVIREPAELQIDDEGRVSLPLGLLAEAGLDAGGRILAFSDGDGRIVLQREADAFKALLQDGTL</sequence>
<keyword evidence="4" id="KW-1185">Reference proteome</keyword>
<keyword evidence="1 3" id="KW-0238">DNA-binding</keyword>
<reference evidence="3 4" key="1">
    <citation type="submission" date="2023-07" db="EMBL/GenBank/DDBJ databases">
        <title>Comparative genomics of wheat-associated soil bacteria to identify genetic determinants of phenazine resistance.</title>
        <authorList>
            <person name="Mouncey N."/>
        </authorList>
    </citation>
    <scope>NUCLEOTIDE SEQUENCE [LARGE SCALE GENOMIC DNA]</scope>
    <source>
        <strain evidence="3 4">B3I12</strain>
    </source>
</reference>
<gene>
    <name evidence="3" type="ORF">QF034_004403</name>
</gene>
<name>A0ABU0QRZ7_9ACTN</name>
<accession>A0ABU0QRZ7</accession>
<organism evidence="3 4">
    <name type="scientific">Streptomyces africanus</name>
    <dbReference type="NCBI Taxonomy" id="231024"/>
    <lineage>
        <taxon>Bacteria</taxon>
        <taxon>Bacillati</taxon>
        <taxon>Actinomycetota</taxon>
        <taxon>Actinomycetes</taxon>
        <taxon>Kitasatosporales</taxon>
        <taxon>Streptomycetaceae</taxon>
        <taxon>Streptomyces</taxon>
    </lineage>
</organism>
<proteinExistence type="predicted"/>
<dbReference type="PROSITE" id="PS51740">
    <property type="entry name" value="SPOVT_ABRB"/>
    <property type="match status" value="1"/>
</dbReference>
<dbReference type="Proteomes" id="UP001232755">
    <property type="component" value="Unassembled WGS sequence"/>
</dbReference>
<dbReference type="InterPro" id="IPR007159">
    <property type="entry name" value="SpoVT-AbrB_dom"/>
</dbReference>